<dbReference type="InterPro" id="IPR032677">
    <property type="entry name" value="GTP_cyclohydro_II"/>
</dbReference>
<evidence type="ECO:0000313" key="14">
    <source>
        <dbReference type="Proteomes" id="UP000658127"/>
    </source>
</evidence>
<evidence type="ECO:0000256" key="8">
    <source>
        <dbReference type="ARBA" id="ARBA00022833"/>
    </source>
</evidence>
<comment type="caution">
    <text evidence="13">The sequence shown here is derived from an EMBL/GenBank/DDBJ whole genome shotgun (WGS) entry which is preliminary data.</text>
</comment>
<protein>
    <recommendedName>
        <fullName evidence="3">GTP cyclohydrolase II</fullName>
        <ecNumber evidence="3">3.5.4.25</ecNumber>
    </recommendedName>
</protein>
<evidence type="ECO:0000256" key="7">
    <source>
        <dbReference type="ARBA" id="ARBA00022801"/>
    </source>
</evidence>
<dbReference type="EC" id="3.5.4.25" evidence="3"/>
<dbReference type="PANTHER" id="PTHR21327:SF18">
    <property type="entry name" value="3,4-DIHYDROXY-2-BUTANONE 4-PHOSPHATE SYNTHASE"/>
    <property type="match status" value="1"/>
</dbReference>
<proteinExistence type="predicted"/>
<evidence type="ECO:0000256" key="6">
    <source>
        <dbReference type="ARBA" id="ARBA00022741"/>
    </source>
</evidence>
<evidence type="ECO:0000313" key="13">
    <source>
        <dbReference type="EMBL" id="GGN82029.1"/>
    </source>
</evidence>
<dbReference type="Gene3D" id="3.40.50.10990">
    <property type="entry name" value="GTP cyclohydrolase II"/>
    <property type="match status" value="1"/>
</dbReference>
<keyword evidence="7" id="KW-0378">Hydrolase</keyword>
<dbReference type="CDD" id="cd00641">
    <property type="entry name" value="GTP_cyclohydro2"/>
    <property type="match status" value="1"/>
</dbReference>
<sequence length="246" mass="27509">MTIIEPVQVPPGEATGRDVDDLRPEHQFSRNGTRLRVQVHTIDDPDDGGYVLVFGDPGEKPLVRVHSRCLYGDALGSDDCDCGPELALSMDMIQAEGAGVLVYLEQEGRGAGLIWKAIGYRTSERYDIDTFESYARLGLEPDTRRYELVAKALLGLGLHQVRLLTNNPDKLRALAEAGIAVEVIPLAVRLETERGRRYLEAKVRWRKHMIPRDFAPWAPHPGAVAAPQPQAGQTPRGWRRLFARRR</sequence>
<organism evidence="13 14">
    <name type="scientific">Nocardia rhizosphaerihabitans</name>
    <dbReference type="NCBI Taxonomy" id="1691570"/>
    <lineage>
        <taxon>Bacteria</taxon>
        <taxon>Bacillati</taxon>
        <taxon>Actinomycetota</taxon>
        <taxon>Actinomycetes</taxon>
        <taxon>Mycobacteriales</taxon>
        <taxon>Nocardiaceae</taxon>
        <taxon>Nocardia</taxon>
    </lineage>
</organism>
<evidence type="ECO:0000256" key="3">
    <source>
        <dbReference type="ARBA" id="ARBA00012762"/>
    </source>
</evidence>
<keyword evidence="8" id="KW-0862">Zinc</keyword>
<dbReference type="InterPro" id="IPR036144">
    <property type="entry name" value="RibA-like_sf"/>
</dbReference>
<dbReference type="InterPro" id="IPR000926">
    <property type="entry name" value="RibA"/>
</dbReference>
<reference evidence="14" key="1">
    <citation type="journal article" date="2019" name="Int. J. Syst. Evol. Microbiol.">
        <title>The Global Catalogue of Microorganisms (GCM) 10K type strain sequencing project: providing services to taxonomists for standard genome sequencing and annotation.</title>
        <authorList>
            <consortium name="The Broad Institute Genomics Platform"/>
            <consortium name="The Broad Institute Genome Sequencing Center for Infectious Disease"/>
            <person name="Wu L."/>
            <person name="Ma J."/>
        </authorList>
    </citation>
    <scope>NUCLEOTIDE SEQUENCE [LARGE SCALE GENOMIC DNA]</scope>
    <source>
        <strain evidence="14">CGMCC 4.7329</strain>
    </source>
</reference>
<keyword evidence="14" id="KW-1185">Reference proteome</keyword>
<evidence type="ECO:0000256" key="5">
    <source>
        <dbReference type="ARBA" id="ARBA00022723"/>
    </source>
</evidence>
<comment type="cofactor">
    <cofactor evidence="1">
        <name>Zn(2+)</name>
        <dbReference type="ChEBI" id="CHEBI:29105"/>
    </cofactor>
</comment>
<gene>
    <name evidence="13" type="ORF">GCM10011610_33010</name>
</gene>
<evidence type="ECO:0000256" key="10">
    <source>
        <dbReference type="ARBA" id="ARBA00049295"/>
    </source>
</evidence>
<feature type="domain" description="GTP cyclohydrolase II" evidence="12">
    <location>
        <begin position="47"/>
        <end position="181"/>
    </location>
</feature>
<dbReference type="Pfam" id="PF00925">
    <property type="entry name" value="GTP_cyclohydro2"/>
    <property type="match status" value="1"/>
</dbReference>
<evidence type="ECO:0000256" key="4">
    <source>
        <dbReference type="ARBA" id="ARBA00022619"/>
    </source>
</evidence>
<comment type="pathway">
    <text evidence="2">Cofactor biosynthesis; riboflavin biosynthesis; 5-amino-6-(D-ribitylamino)uracil from GTP: step 1/4.</text>
</comment>
<keyword evidence="5" id="KW-0479">Metal-binding</keyword>
<dbReference type="RefSeq" id="WP_189028880.1">
    <property type="nucleotide sequence ID" value="NZ_BMNE01000003.1"/>
</dbReference>
<dbReference type="PANTHER" id="PTHR21327">
    <property type="entry name" value="GTP CYCLOHYDROLASE II-RELATED"/>
    <property type="match status" value="1"/>
</dbReference>
<comment type="catalytic activity">
    <reaction evidence="10">
        <text>GTP + 4 H2O = 2,5-diamino-6-hydroxy-4-(5-phosphoribosylamino)-pyrimidine + formate + 2 phosphate + 3 H(+)</text>
        <dbReference type="Rhea" id="RHEA:23704"/>
        <dbReference type="ChEBI" id="CHEBI:15377"/>
        <dbReference type="ChEBI" id="CHEBI:15378"/>
        <dbReference type="ChEBI" id="CHEBI:15740"/>
        <dbReference type="ChEBI" id="CHEBI:37565"/>
        <dbReference type="ChEBI" id="CHEBI:43474"/>
        <dbReference type="ChEBI" id="CHEBI:58614"/>
        <dbReference type="EC" id="3.5.4.25"/>
    </reaction>
</comment>
<dbReference type="Proteomes" id="UP000658127">
    <property type="component" value="Unassembled WGS sequence"/>
</dbReference>
<dbReference type="EMBL" id="BMNE01000003">
    <property type="protein sequence ID" value="GGN82029.1"/>
    <property type="molecule type" value="Genomic_DNA"/>
</dbReference>
<name>A0ABQ2KFZ0_9NOCA</name>
<evidence type="ECO:0000256" key="2">
    <source>
        <dbReference type="ARBA" id="ARBA00004853"/>
    </source>
</evidence>
<accession>A0ABQ2KFZ0</accession>
<keyword evidence="4" id="KW-0686">Riboflavin biosynthesis</keyword>
<keyword evidence="9" id="KW-0342">GTP-binding</keyword>
<evidence type="ECO:0000256" key="11">
    <source>
        <dbReference type="SAM" id="MobiDB-lite"/>
    </source>
</evidence>
<evidence type="ECO:0000256" key="9">
    <source>
        <dbReference type="ARBA" id="ARBA00023134"/>
    </source>
</evidence>
<dbReference type="SUPFAM" id="SSF142695">
    <property type="entry name" value="RibA-like"/>
    <property type="match status" value="1"/>
</dbReference>
<dbReference type="NCBIfam" id="NF001591">
    <property type="entry name" value="PRK00393.1"/>
    <property type="match status" value="1"/>
</dbReference>
<evidence type="ECO:0000256" key="1">
    <source>
        <dbReference type="ARBA" id="ARBA00001947"/>
    </source>
</evidence>
<evidence type="ECO:0000259" key="12">
    <source>
        <dbReference type="Pfam" id="PF00925"/>
    </source>
</evidence>
<feature type="region of interest" description="Disordered" evidence="11">
    <location>
        <begin position="1"/>
        <end position="20"/>
    </location>
</feature>
<keyword evidence="6" id="KW-0547">Nucleotide-binding</keyword>